<keyword evidence="1" id="KW-0560">Oxidoreductase</keyword>
<feature type="region of interest" description="Disordered" evidence="4">
    <location>
        <begin position="817"/>
        <end position="840"/>
    </location>
</feature>
<dbReference type="InterPro" id="IPR008967">
    <property type="entry name" value="p53-like_TF_DNA-bd_sf"/>
</dbReference>
<dbReference type="GO" id="GO:0003677">
    <property type="term" value="F:DNA binding"/>
    <property type="evidence" value="ECO:0007669"/>
    <property type="project" value="UniProtKB-KW"/>
</dbReference>
<dbReference type="PROSITE" id="PS51517">
    <property type="entry name" value="NDT80"/>
    <property type="match status" value="1"/>
</dbReference>
<sequence length="1128" mass="124287">MANNTFDPDKDIPDLSGKVFVVTGGSAGIGFGICAHLLKHKCEALYILGRNPEHMAKTEEDLKVWGDVSKVHMVSIDLSSLKQTTSVAHELLSKLSRLDALILNAGVGVCDRSLSKDSIDMHMQINHISQFQLAMVLLPLLQRTPDSRLVLQSSNYHRLIRKVDFSSVEAMNKDIGRSECYARSKLAQVLFVNSLVGKKRKGELIFNTDEQSGPWINATHPGGVRTGFLAQSVDSFGLFGRVVTGLVSPFLKDPVKEGCRSALFAATSQDIVEMRIQGGYIVPDRKIDDVSRLGKDEALAEQLWTLTEDIITRNETGGKAGGKLQGPRTGSNCFLAASRLVTIATAPTHGRHEPSSASRLGLLWTGIEHHPLCGQITALRALIIGDQAPPLTSADRALEGPSSGQVYSSAGCSYSQHTVNPPVASHYAHDGHYASQDHEHHLGYADNSYQVSDYATPAATYTTLDAQSASMFASQPHLHDPPPATICPTISSNITPPIVLPPINGFIGSSQSTFAHPSSLTSEHPRSSSSTTILDRPASAYSLFSGHEPTSGAYQTRSGLSTSYHTSPFSQGDLTPRPITQSPVHSQSYLDSSTPPTGLGSKIQYLHLDALVRQPTHNPDQNTGQHVVHHNGQRHTQTVMPTSAVTQPQRPERPWLPWPILEEFHFGALRNQLGEKLHFDIHCRMEKGFSLKFGLWTGYRRNYCAPSAAFTIHPPSHNQLIYFHTRNVKGFAMKITAVLDEGTGLGHNGPTVDMIQFTAKRDHGEKGFVKMTKIAPGLPLQNDDTSQSLSLQYSRRSGLYNGGYASSYMPVLPYQMDDENDTSARKGQESQHRYTPDHPPLVEYGTNDGIRRQHCFDRLQFQKATNNNGKRRALQQYYFIKVELYADIREDGAARPEWDLVAHRISERLVIRGRSPNHYKEEDAKEDGNQKPGDGGASKKANSGNPPPSAKRSYDRAFDTADGPSNDGGYSSNNQSSWRHQRVKLESDVPPLESSNGITPLADDESPLTVLNEEGYTTEFMAGFGEDLQAEIHQGLAVQSPPFDFSEQDGFINYRYDPTPIYQATAGPVKKEEDFDDAYTHTACHDEYPRSMPGPSFNESFDTHEFERNYETSAGQYPRDLSDNDTPT</sequence>
<feature type="region of interest" description="Disordered" evidence="4">
    <location>
        <begin position="542"/>
        <end position="595"/>
    </location>
</feature>
<feature type="DNA-binding region" description="NDT80" evidence="3">
    <location>
        <begin position="624"/>
        <end position="923"/>
    </location>
</feature>
<evidence type="ECO:0000259" key="5">
    <source>
        <dbReference type="PROSITE" id="PS51517"/>
    </source>
</evidence>
<feature type="compositionally biased region" description="Basic and acidic residues" evidence="4">
    <location>
        <begin position="822"/>
        <end position="836"/>
    </location>
</feature>
<feature type="region of interest" description="Disordered" evidence="4">
    <location>
        <begin position="916"/>
        <end position="981"/>
    </location>
</feature>
<dbReference type="Gene3D" id="2.60.40.1390">
    <property type="entry name" value="NDT80 DNA-binding domain"/>
    <property type="match status" value="1"/>
</dbReference>
<dbReference type="EMBL" id="NHZQ01000404">
    <property type="protein sequence ID" value="PSK38144.1"/>
    <property type="molecule type" value="Genomic_DNA"/>
</dbReference>
<feature type="compositionally biased region" description="Polar residues" evidence="4">
    <location>
        <begin position="968"/>
        <end position="978"/>
    </location>
</feature>
<dbReference type="SUPFAM" id="SSF49417">
    <property type="entry name" value="p53-like transcription factors"/>
    <property type="match status" value="1"/>
</dbReference>
<feature type="region of interest" description="Disordered" evidence="4">
    <location>
        <begin position="1085"/>
        <end position="1128"/>
    </location>
</feature>
<proteinExistence type="predicted"/>
<name>A0A2P7YQE0_9PEZI</name>
<feature type="domain" description="NDT80" evidence="5">
    <location>
        <begin position="624"/>
        <end position="923"/>
    </location>
</feature>
<feature type="compositionally biased region" description="Polar residues" evidence="4">
    <location>
        <begin position="552"/>
        <end position="595"/>
    </location>
</feature>
<evidence type="ECO:0000256" key="3">
    <source>
        <dbReference type="PROSITE-ProRule" id="PRU00850"/>
    </source>
</evidence>
<dbReference type="InterPro" id="IPR002347">
    <property type="entry name" value="SDR_fam"/>
</dbReference>
<evidence type="ECO:0000256" key="4">
    <source>
        <dbReference type="SAM" id="MobiDB-lite"/>
    </source>
</evidence>
<dbReference type="PRINTS" id="PR00081">
    <property type="entry name" value="GDHRDH"/>
</dbReference>
<comment type="caution">
    <text evidence="6">The sequence shown here is derived from an EMBL/GenBank/DDBJ whole genome shotgun (WGS) entry which is preliminary data.</text>
</comment>
<evidence type="ECO:0000313" key="6">
    <source>
        <dbReference type="EMBL" id="PSK38144.1"/>
    </source>
</evidence>
<dbReference type="OrthoDB" id="191139at2759"/>
<evidence type="ECO:0000313" key="7">
    <source>
        <dbReference type="Proteomes" id="UP000243723"/>
    </source>
</evidence>
<keyword evidence="2 3" id="KW-0238">DNA-binding</keyword>
<dbReference type="PANTHER" id="PTHR43157:SF31">
    <property type="entry name" value="PHOSPHATIDYLINOSITOL-GLYCAN BIOSYNTHESIS CLASS F PROTEIN"/>
    <property type="match status" value="1"/>
</dbReference>
<dbReference type="SUPFAM" id="SSF51735">
    <property type="entry name" value="NAD(P)-binding Rossmann-fold domains"/>
    <property type="match status" value="1"/>
</dbReference>
<dbReference type="GO" id="GO:0003700">
    <property type="term" value="F:DNA-binding transcription factor activity"/>
    <property type="evidence" value="ECO:0007669"/>
    <property type="project" value="UniProtKB-UniRule"/>
</dbReference>
<dbReference type="STRING" id="40998.A0A2P7YQE0"/>
<evidence type="ECO:0000256" key="1">
    <source>
        <dbReference type="ARBA" id="ARBA00023002"/>
    </source>
</evidence>
<dbReference type="Gene3D" id="3.40.50.720">
    <property type="entry name" value="NAD(P)-binding Rossmann-like Domain"/>
    <property type="match status" value="1"/>
</dbReference>
<dbReference type="AlphaFoldDB" id="A0A2P7YQE0"/>
<dbReference type="Proteomes" id="UP000243723">
    <property type="component" value="Unassembled WGS sequence"/>
</dbReference>
<dbReference type="GO" id="GO:0016491">
    <property type="term" value="F:oxidoreductase activity"/>
    <property type="evidence" value="ECO:0007669"/>
    <property type="project" value="UniProtKB-KW"/>
</dbReference>
<dbReference type="InterPro" id="IPR037141">
    <property type="entry name" value="NDT80_DNA-bd_dom_sf"/>
</dbReference>
<feature type="compositionally biased region" description="Basic and acidic residues" evidence="4">
    <location>
        <begin position="1101"/>
        <end position="1110"/>
    </location>
</feature>
<dbReference type="InterPro" id="IPR036291">
    <property type="entry name" value="NAD(P)-bd_dom_sf"/>
</dbReference>
<organism evidence="6 7">
    <name type="scientific">Elsinoe australis</name>
    <dbReference type="NCBI Taxonomy" id="40998"/>
    <lineage>
        <taxon>Eukaryota</taxon>
        <taxon>Fungi</taxon>
        <taxon>Dikarya</taxon>
        <taxon>Ascomycota</taxon>
        <taxon>Pezizomycotina</taxon>
        <taxon>Dothideomycetes</taxon>
        <taxon>Dothideomycetidae</taxon>
        <taxon>Myriangiales</taxon>
        <taxon>Elsinoaceae</taxon>
        <taxon>Elsinoe</taxon>
    </lineage>
</organism>
<dbReference type="Pfam" id="PF05224">
    <property type="entry name" value="NDT80_PhoG"/>
    <property type="match status" value="1"/>
</dbReference>
<evidence type="ECO:0000256" key="2">
    <source>
        <dbReference type="ARBA" id="ARBA00023125"/>
    </source>
</evidence>
<dbReference type="Pfam" id="PF00106">
    <property type="entry name" value="adh_short"/>
    <property type="match status" value="1"/>
</dbReference>
<protein>
    <recommendedName>
        <fullName evidence="5">NDT80 domain-containing protein</fullName>
    </recommendedName>
</protein>
<feature type="compositionally biased region" description="Basic and acidic residues" evidence="4">
    <location>
        <begin position="918"/>
        <end position="929"/>
    </location>
</feature>
<dbReference type="InterPro" id="IPR024061">
    <property type="entry name" value="NDT80_DNA-bd_dom"/>
</dbReference>
<accession>A0A2P7YQE0</accession>
<keyword evidence="7" id="KW-1185">Reference proteome</keyword>
<gene>
    <name evidence="6" type="ORF">B9Z65_1335</name>
</gene>
<dbReference type="PANTHER" id="PTHR43157">
    <property type="entry name" value="PHOSPHATIDYLINOSITOL-GLYCAN BIOSYNTHESIS CLASS F PROTEIN-RELATED"/>
    <property type="match status" value="1"/>
</dbReference>
<reference evidence="6 7" key="1">
    <citation type="submission" date="2017-05" db="EMBL/GenBank/DDBJ databases">
        <title>Draft genome sequence of Elsinoe australis.</title>
        <authorList>
            <person name="Cheng Q."/>
        </authorList>
    </citation>
    <scope>NUCLEOTIDE SEQUENCE [LARGE SCALE GENOMIC DNA]</scope>
    <source>
        <strain evidence="6 7">NL1</strain>
    </source>
</reference>